<evidence type="ECO:0000259" key="9">
    <source>
        <dbReference type="Pfam" id="PF23559"/>
    </source>
</evidence>
<evidence type="ECO:0000256" key="6">
    <source>
        <dbReference type="ARBA" id="ARBA00023054"/>
    </source>
</evidence>
<dbReference type="EMBL" id="OZ075133">
    <property type="protein sequence ID" value="CAL4987864.1"/>
    <property type="molecule type" value="Genomic_DNA"/>
</dbReference>
<reference evidence="12" key="1">
    <citation type="submission" date="2024-06" db="EMBL/GenBank/DDBJ databases">
        <authorList>
            <person name="Ryan C."/>
        </authorList>
    </citation>
    <scope>NUCLEOTIDE SEQUENCE [LARGE SCALE GENOMIC DNA]</scope>
</reference>
<dbReference type="InterPro" id="IPR041118">
    <property type="entry name" value="Rx_N"/>
</dbReference>
<dbReference type="InterPro" id="IPR055414">
    <property type="entry name" value="LRR_R13L4/SHOC2-like"/>
</dbReference>
<feature type="domain" description="Disease resistance R13L4/SHOC-2-like LRR" evidence="10">
    <location>
        <begin position="566"/>
        <end position="922"/>
    </location>
</feature>
<evidence type="ECO:0000259" key="8">
    <source>
        <dbReference type="Pfam" id="PF18052"/>
    </source>
</evidence>
<dbReference type="CDD" id="cd14798">
    <property type="entry name" value="RX-CC_like"/>
    <property type="match status" value="1"/>
</dbReference>
<dbReference type="Gene3D" id="3.40.50.300">
    <property type="entry name" value="P-loop containing nucleotide triphosphate hydrolases"/>
    <property type="match status" value="1"/>
</dbReference>
<dbReference type="SUPFAM" id="SSF52540">
    <property type="entry name" value="P-loop containing nucleoside triphosphate hydrolases"/>
    <property type="match status" value="1"/>
</dbReference>
<dbReference type="InterPro" id="IPR032675">
    <property type="entry name" value="LRR_dom_sf"/>
</dbReference>
<reference evidence="11 12" key="2">
    <citation type="submission" date="2024-10" db="EMBL/GenBank/DDBJ databases">
        <authorList>
            <person name="Ryan C."/>
        </authorList>
    </citation>
    <scope>NUCLEOTIDE SEQUENCE [LARGE SCALE GENOMIC DNA]</scope>
</reference>
<evidence type="ECO:0000313" key="11">
    <source>
        <dbReference type="EMBL" id="CAL4987864.1"/>
    </source>
</evidence>
<keyword evidence="5" id="KW-0611">Plant defense</keyword>
<dbReference type="Pfam" id="PF00931">
    <property type="entry name" value="NB-ARC"/>
    <property type="match status" value="1"/>
</dbReference>
<evidence type="ECO:0000313" key="12">
    <source>
        <dbReference type="Proteomes" id="UP001497457"/>
    </source>
</evidence>
<dbReference type="Pfam" id="PF23559">
    <property type="entry name" value="WHD_DRP"/>
    <property type="match status" value="1"/>
</dbReference>
<keyword evidence="2" id="KW-0433">Leucine-rich repeat</keyword>
<organism evidence="11 12">
    <name type="scientific">Urochloa decumbens</name>
    <dbReference type="NCBI Taxonomy" id="240449"/>
    <lineage>
        <taxon>Eukaryota</taxon>
        <taxon>Viridiplantae</taxon>
        <taxon>Streptophyta</taxon>
        <taxon>Embryophyta</taxon>
        <taxon>Tracheophyta</taxon>
        <taxon>Spermatophyta</taxon>
        <taxon>Magnoliopsida</taxon>
        <taxon>Liliopsida</taxon>
        <taxon>Poales</taxon>
        <taxon>Poaceae</taxon>
        <taxon>PACMAD clade</taxon>
        <taxon>Panicoideae</taxon>
        <taxon>Panicodae</taxon>
        <taxon>Paniceae</taxon>
        <taxon>Melinidinae</taxon>
        <taxon>Urochloa</taxon>
    </lineage>
</organism>
<feature type="domain" description="Disease resistance N-terminal" evidence="8">
    <location>
        <begin position="7"/>
        <end position="92"/>
    </location>
</feature>
<dbReference type="InterPro" id="IPR042197">
    <property type="entry name" value="Apaf_helical"/>
</dbReference>
<dbReference type="Gene3D" id="1.20.5.4130">
    <property type="match status" value="1"/>
</dbReference>
<evidence type="ECO:0000256" key="3">
    <source>
        <dbReference type="ARBA" id="ARBA00022737"/>
    </source>
</evidence>
<dbReference type="Gene3D" id="1.10.10.10">
    <property type="entry name" value="Winged helix-like DNA-binding domain superfamily/Winged helix DNA-binding domain"/>
    <property type="match status" value="1"/>
</dbReference>
<dbReference type="PANTHER" id="PTHR23155:SF1229">
    <property type="entry name" value="OS11G0550500 PROTEIN"/>
    <property type="match status" value="1"/>
</dbReference>
<dbReference type="GO" id="GO:0000166">
    <property type="term" value="F:nucleotide binding"/>
    <property type="evidence" value="ECO:0007669"/>
    <property type="project" value="UniProtKB-KW"/>
</dbReference>
<dbReference type="InterPro" id="IPR036388">
    <property type="entry name" value="WH-like_DNA-bd_sf"/>
</dbReference>
<keyword evidence="4" id="KW-0547">Nucleotide-binding</keyword>
<dbReference type="Gene3D" id="3.80.10.10">
    <property type="entry name" value="Ribonuclease Inhibitor"/>
    <property type="match status" value="1"/>
</dbReference>
<dbReference type="FunFam" id="1.10.10.10:FF:000322">
    <property type="entry name" value="Probable disease resistance protein At1g63360"/>
    <property type="match status" value="1"/>
</dbReference>
<dbReference type="SUPFAM" id="SSF52058">
    <property type="entry name" value="L domain-like"/>
    <property type="match status" value="1"/>
</dbReference>
<keyword evidence="6" id="KW-0175">Coiled coil</keyword>
<dbReference type="InterPro" id="IPR038005">
    <property type="entry name" value="RX-like_CC"/>
</dbReference>
<dbReference type="AlphaFoldDB" id="A0ABC9AW21"/>
<feature type="domain" description="NB-ARC" evidence="7">
    <location>
        <begin position="205"/>
        <end position="354"/>
    </location>
</feature>
<dbReference type="InterPro" id="IPR027417">
    <property type="entry name" value="P-loop_NTPase"/>
</dbReference>
<evidence type="ECO:0000256" key="5">
    <source>
        <dbReference type="ARBA" id="ARBA00022821"/>
    </source>
</evidence>
<dbReference type="Pfam" id="PF18052">
    <property type="entry name" value="Rx_N"/>
    <property type="match status" value="1"/>
</dbReference>
<evidence type="ECO:0000256" key="2">
    <source>
        <dbReference type="ARBA" id="ARBA00022614"/>
    </source>
</evidence>
<dbReference type="GO" id="GO:0042742">
    <property type="term" value="P:defense response to bacterium"/>
    <property type="evidence" value="ECO:0007669"/>
    <property type="project" value="UniProtKB-ARBA"/>
</dbReference>
<feature type="domain" description="Disease resistance protein winged helix" evidence="9">
    <location>
        <begin position="450"/>
        <end position="518"/>
    </location>
</feature>
<dbReference type="Proteomes" id="UP001497457">
    <property type="component" value="Chromosome 23rd"/>
</dbReference>
<proteinExistence type="inferred from homology"/>
<keyword evidence="12" id="KW-1185">Reference proteome</keyword>
<protein>
    <submittedName>
        <fullName evidence="11">Uncharacterized protein</fullName>
    </submittedName>
</protein>
<evidence type="ECO:0000256" key="4">
    <source>
        <dbReference type="ARBA" id="ARBA00022741"/>
    </source>
</evidence>
<dbReference type="GO" id="GO:0002758">
    <property type="term" value="P:innate immune response-activating signaling pathway"/>
    <property type="evidence" value="ECO:0007669"/>
    <property type="project" value="UniProtKB-ARBA"/>
</dbReference>
<sequence>MDVVTGAMATLLPKLGDLLAEEYQLQASVRDDITFLKSELSSMEAALLRLSEAPLDRPPDAQDRLWAREVRDLTYDIEDCVEAFLLRLGHHAPPKNGDDGLQLQGGLRGFIDRGLGLLKRAKICRDMGADVRSIKRRIVEVGERRVRYKVDGSVADANPDGLTVDSLRLSALYAEKAELVGTGERIDELVRMLLDQEGHETLRRRLKVVSIVGFGGLGKTTLAKIVFDKLKGQFDCAVFVTISLNPNMEKVLRNMLCQLDTSFNANSAMCGEAQAINELREFLRNKRYLIVIDDIWSYSVWNTVKYALIENECGSRIITTTRILDVAKQASASVYLLKPLSLADSRKLFYRRVFGTEDICPPNQLAEVSENILKKCGGVPLAVITIASLLASKKRKENTEKFWYQVYQSMGSGLEESIDVKNMRRILSISYYYLPPHLKTCLLYLTLCSEDYGIMRKEMIYKWVGEGFVQRQHGKTLYEVGEEYYEDLINKSMIQPMLYDHGIKVWSCCVHDMMLDLISSLSEEENFLRALGGSRLISEPNKIRRLSLRNIKDEDSKQVATMNLSHLRSLIVSPETFTLLPALSSFQVIRVLDLCGCTQVDNSHCKHICNLFHLRFLKLSWTSITEMPDEIGNLQLLQFLDIYKTSIKELPSTFIQLRKLEFLCVDNRTRLPEHIGNLKSLQKLLPHIAIRSPSMLRDLSRLTELRHLLVRFDEWDENYEEPFVQCLSSLVNLDSLQIFDCHNGLSSGIGNLTPGPQQLRSINIGPGTIRRVPRWMSSLSALSALDITLLTLEEEDLQILGSVPSLCNLYIWVKDHRKDRDKRLVIGSNYPFRCLTRFRIGRGAMEVGFAPGAMLKLQTFRLDFHVRHTMDQYGDFVFGLENLSTLERVIVHMNCYYAELGEVEHAEASIRKELDLNPKRTSLELEKHGDSWRSG</sequence>
<comment type="similarity">
    <text evidence="1">Belongs to the disease resistance NB-LRR family.</text>
</comment>
<gene>
    <name evidence="11" type="ORF">URODEC1_LOCUS59024</name>
</gene>
<dbReference type="PRINTS" id="PR00364">
    <property type="entry name" value="DISEASERSIST"/>
</dbReference>
<dbReference type="InterPro" id="IPR002182">
    <property type="entry name" value="NB-ARC"/>
</dbReference>
<dbReference type="GO" id="GO:0009626">
    <property type="term" value="P:plant-type hypersensitive response"/>
    <property type="evidence" value="ECO:0007669"/>
    <property type="project" value="UniProtKB-ARBA"/>
</dbReference>
<accession>A0ABC9AW21</accession>
<dbReference type="Gene3D" id="1.10.8.430">
    <property type="entry name" value="Helical domain of apoptotic protease-activating factors"/>
    <property type="match status" value="1"/>
</dbReference>
<evidence type="ECO:0000256" key="1">
    <source>
        <dbReference type="ARBA" id="ARBA00008894"/>
    </source>
</evidence>
<dbReference type="FunFam" id="3.40.50.300:FF:001091">
    <property type="entry name" value="Probable disease resistance protein At1g61300"/>
    <property type="match status" value="1"/>
</dbReference>
<evidence type="ECO:0000259" key="10">
    <source>
        <dbReference type="Pfam" id="PF23598"/>
    </source>
</evidence>
<evidence type="ECO:0000259" key="7">
    <source>
        <dbReference type="Pfam" id="PF00931"/>
    </source>
</evidence>
<keyword evidence="3" id="KW-0677">Repeat</keyword>
<name>A0ABC9AW21_9POAL</name>
<dbReference type="Pfam" id="PF23598">
    <property type="entry name" value="LRR_14"/>
    <property type="match status" value="1"/>
</dbReference>
<dbReference type="PANTHER" id="PTHR23155">
    <property type="entry name" value="DISEASE RESISTANCE PROTEIN RP"/>
    <property type="match status" value="1"/>
</dbReference>
<dbReference type="InterPro" id="IPR044974">
    <property type="entry name" value="Disease_R_plants"/>
</dbReference>
<dbReference type="InterPro" id="IPR058922">
    <property type="entry name" value="WHD_DRP"/>
</dbReference>